<protein>
    <recommendedName>
        <fullName evidence="3">UPF0319 protein GFB47_12490</fullName>
    </recommendedName>
</protein>
<reference evidence="4 5" key="1">
    <citation type="submission" date="2019-10" db="EMBL/GenBank/DDBJ databases">
        <title>Vibrio sp. nov., isolated from Coralline algae surface.</title>
        <authorList>
            <person name="Geng Y."/>
            <person name="Zhang X."/>
        </authorList>
    </citation>
    <scope>NUCLEOTIDE SEQUENCE [LARGE SCALE GENOMIC DNA]</scope>
    <source>
        <strain evidence="4 5">SM1977</strain>
    </source>
</reference>
<dbReference type="InterPro" id="IPR018635">
    <property type="entry name" value="UPF0319"/>
</dbReference>
<gene>
    <name evidence="4" type="ORF">GFB47_12490</name>
</gene>
<dbReference type="AlphaFoldDB" id="A0A5Q0TJ32"/>
<accession>A0A5Q0TJ32</accession>
<evidence type="ECO:0000313" key="5">
    <source>
        <dbReference type="Proteomes" id="UP000348942"/>
    </source>
</evidence>
<organism evidence="4 5">
    <name type="scientific">Vibrio algicola</name>
    <dbReference type="NCBI Taxonomy" id="2662262"/>
    <lineage>
        <taxon>Bacteria</taxon>
        <taxon>Pseudomonadati</taxon>
        <taxon>Pseudomonadota</taxon>
        <taxon>Gammaproteobacteria</taxon>
        <taxon>Vibrionales</taxon>
        <taxon>Vibrionaceae</taxon>
        <taxon>Vibrio</taxon>
    </lineage>
</organism>
<dbReference type="RefSeq" id="WP_153448390.1">
    <property type="nucleotide sequence ID" value="NZ_CP045700.1"/>
</dbReference>
<evidence type="ECO:0000256" key="3">
    <source>
        <dbReference type="HAMAP-Rule" id="MF_00789"/>
    </source>
</evidence>
<evidence type="ECO:0000313" key="4">
    <source>
        <dbReference type="EMBL" id="QGA66256.1"/>
    </source>
</evidence>
<dbReference type="HAMAP" id="MF_00789">
    <property type="entry name" value="UPF0319"/>
    <property type="match status" value="1"/>
</dbReference>
<feature type="chain" id="PRO_5024521235" description="UPF0319 protein GFB47_12490" evidence="3">
    <location>
        <begin position="24"/>
        <end position="269"/>
    </location>
</feature>
<comment type="similarity">
    <text evidence="1 3">Belongs to the UPF0319 family.</text>
</comment>
<dbReference type="PANTHER" id="PTHR38108:SF1">
    <property type="entry name" value="UPF0319 PROTEIN YCCT"/>
    <property type="match status" value="1"/>
</dbReference>
<sequence length="269" mass="29241" precursor="true">MSITRSVLTPAALAALLCFSATAAADVTIKFPSNVDMLATNSADPDINGGLFASEKSVTLPDGVNQIVFRYQPVFQEGNDQVNVTTDAIITKFDATDSQLELVMPKYRSADQARDFDKNPTWKLVDQNGNEVKVAQDKLLKNGVQLGRKYEVESVAYNKKGGVAAITAVAATAPVAASAPVAATTTTAVQYQNTEEEMLHQWFDKADTATQQRFTSSVMSQAFAKTKPATKAAYQNTEEEMLHFWFNKSDSATQQRFMSSIVNSALSTK</sequence>
<keyword evidence="2 3" id="KW-0732">Signal</keyword>
<feature type="signal peptide" evidence="3">
    <location>
        <begin position="1"/>
        <end position="23"/>
    </location>
</feature>
<evidence type="ECO:0000256" key="2">
    <source>
        <dbReference type="ARBA" id="ARBA00022729"/>
    </source>
</evidence>
<dbReference type="Pfam" id="PF09829">
    <property type="entry name" value="DUF2057"/>
    <property type="match status" value="1"/>
</dbReference>
<evidence type="ECO:0000256" key="1">
    <source>
        <dbReference type="ARBA" id="ARBA00008490"/>
    </source>
</evidence>
<proteinExistence type="inferred from homology"/>
<dbReference type="PANTHER" id="PTHR38108">
    <property type="entry name" value="UPF0319 PROTEIN YCCT"/>
    <property type="match status" value="1"/>
</dbReference>
<dbReference type="Proteomes" id="UP000348942">
    <property type="component" value="Chromosome 2"/>
</dbReference>
<dbReference type="EMBL" id="CP045700">
    <property type="protein sequence ID" value="QGA66256.1"/>
    <property type="molecule type" value="Genomic_DNA"/>
</dbReference>
<keyword evidence="5" id="KW-1185">Reference proteome</keyword>
<name>A0A5Q0TJ32_9VIBR</name>